<evidence type="ECO:0000256" key="1">
    <source>
        <dbReference type="ARBA" id="ARBA00010679"/>
    </source>
</evidence>
<dbReference type="AlphaFoldDB" id="A0A5A8CZN6"/>
<dbReference type="GO" id="GO:0005634">
    <property type="term" value="C:nucleus"/>
    <property type="evidence" value="ECO:0007669"/>
    <property type="project" value="TreeGrafter"/>
</dbReference>
<dbReference type="GO" id="GO:0006285">
    <property type="term" value="P:base-excision repair, AP site formation"/>
    <property type="evidence" value="ECO:0007669"/>
    <property type="project" value="TreeGrafter"/>
</dbReference>
<dbReference type="Pfam" id="PF07934">
    <property type="entry name" value="OGG_N"/>
    <property type="match status" value="1"/>
</dbReference>
<accession>A0A5A8CZN6</accession>
<dbReference type="PANTHER" id="PTHR10242:SF2">
    <property type="entry name" value="N-GLYCOSYLASE_DNA LYASE"/>
    <property type="match status" value="1"/>
</dbReference>
<dbReference type="InterPro" id="IPR023170">
    <property type="entry name" value="HhH_base_excis_C"/>
</dbReference>
<evidence type="ECO:0000256" key="6">
    <source>
        <dbReference type="ARBA" id="ARBA00023239"/>
    </source>
</evidence>
<dbReference type="InterPro" id="IPR012904">
    <property type="entry name" value="OGG_N"/>
</dbReference>
<organism evidence="11 12">
    <name type="scientific">Cafeteria roenbergensis</name>
    <name type="common">Marine flagellate</name>
    <dbReference type="NCBI Taxonomy" id="33653"/>
    <lineage>
        <taxon>Eukaryota</taxon>
        <taxon>Sar</taxon>
        <taxon>Stramenopiles</taxon>
        <taxon>Bigyra</taxon>
        <taxon>Opalozoa</taxon>
        <taxon>Bicosoecida</taxon>
        <taxon>Cafeteriaceae</taxon>
        <taxon>Cafeteria</taxon>
    </lineage>
</organism>
<protein>
    <recommendedName>
        <fullName evidence="2">DNA-(apurinic or apyrimidinic site) lyase</fullName>
        <ecNumber evidence="2">4.2.99.18</ecNumber>
    </recommendedName>
</protein>
<evidence type="ECO:0000256" key="8">
    <source>
        <dbReference type="ARBA" id="ARBA00023295"/>
    </source>
</evidence>
<dbReference type="SMART" id="SM00478">
    <property type="entry name" value="ENDO3c"/>
    <property type="match status" value="1"/>
</dbReference>
<gene>
    <name evidence="11" type="ORF">FNF31_05690</name>
</gene>
<evidence type="ECO:0000256" key="3">
    <source>
        <dbReference type="ARBA" id="ARBA00022763"/>
    </source>
</evidence>
<evidence type="ECO:0000256" key="4">
    <source>
        <dbReference type="ARBA" id="ARBA00022801"/>
    </source>
</evidence>
<dbReference type="InterPro" id="IPR003265">
    <property type="entry name" value="HhH-GPD_domain"/>
</dbReference>
<reference evidence="11 12" key="1">
    <citation type="submission" date="2019-07" db="EMBL/GenBank/DDBJ databases">
        <title>Genomes of Cafeteria roenbergensis.</title>
        <authorList>
            <person name="Fischer M.G."/>
            <person name="Hackl T."/>
            <person name="Roman M."/>
        </authorList>
    </citation>
    <scope>NUCLEOTIDE SEQUENCE [LARGE SCALE GENOMIC DNA]</scope>
    <source>
        <strain evidence="11 12">Cflag</strain>
    </source>
</reference>
<feature type="domain" description="HhH-GPD" evidence="10">
    <location>
        <begin position="170"/>
        <end position="324"/>
    </location>
</feature>
<dbReference type="GO" id="GO:0006289">
    <property type="term" value="P:nucleotide-excision repair"/>
    <property type="evidence" value="ECO:0007669"/>
    <property type="project" value="InterPro"/>
</dbReference>
<dbReference type="Proteomes" id="UP000325113">
    <property type="component" value="Unassembled WGS sequence"/>
</dbReference>
<dbReference type="SUPFAM" id="SSF55945">
    <property type="entry name" value="TATA-box binding protein-like"/>
    <property type="match status" value="1"/>
</dbReference>
<name>A0A5A8CZN6_CAFRO</name>
<evidence type="ECO:0000256" key="7">
    <source>
        <dbReference type="ARBA" id="ARBA00023268"/>
    </source>
</evidence>
<dbReference type="GO" id="GO:0034039">
    <property type="term" value="F:8-oxo-7,8-dihydroguanine DNA N-glycosylase activity"/>
    <property type="evidence" value="ECO:0007669"/>
    <property type="project" value="TreeGrafter"/>
</dbReference>
<evidence type="ECO:0000256" key="9">
    <source>
        <dbReference type="ARBA" id="ARBA00044632"/>
    </source>
</evidence>
<dbReference type="PANTHER" id="PTHR10242">
    <property type="entry name" value="8-OXOGUANINE DNA GLYCOSYLASE"/>
    <property type="match status" value="1"/>
</dbReference>
<dbReference type="Pfam" id="PF00730">
    <property type="entry name" value="HhH-GPD"/>
    <property type="match status" value="1"/>
</dbReference>
<keyword evidence="4" id="KW-0378">Hydrolase</keyword>
<evidence type="ECO:0000256" key="2">
    <source>
        <dbReference type="ARBA" id="ARBA00012720"/>
    </source>
</evidence>
<dbReference type="EC" id="4.2.99.18" evidence="2"/>
<keyword evidence="7" id="KW-0511">Multifunctional enzyme</keyword>
<dbReference type="Gene3D" id="1.10.340.30">
    <property type="entry name" value="Hypothetical protein, domain 2"/>
    <property type="match status" value="1"/>
</dbReference>
<comment type="caution">
    <text evidence="11">The sequence shown here is derived from an EMBL/GenBank/DDBJ whole genome shotgun (WGS) entry which is preliminary data.</text>
</comment>
<comment type="similarity">
    <text evidence="1">Belongs to the type-1 OGG1 family.</text>
</comment>
<sequence length="324" mass="34050">MPATCVIDCRLTFESGQVFEWREAPQEEFPHPSPTYLGVIGESVVAVRAAASSDDTRSSSTSAARPAAVDGIAELGSDGAGAPAASGQLRFSRDHRPSPGVAEVAVVAGTGPPERAIAAAKDLLRASVDMKPLMASWGAADPAVAAICKALPGLRVLRQDPWQCLVSFICSSNNNIARIMQMLAALRERFGRPLPPVGGLSFAAFPSAETLAAAKEADLRALGMGYRAKFVINTAKRVQSLGGEAWLASLRGTTRQEATSALQSLPGVGPKVADCVALFSLDQAAAIPVDTHVWAIACRDMDPTLKAAKSLTPRIYDRVVQLFT</sequence>
<comment type="catalytic activity">
    <reaction evidence="9">
        <text>2'-deoxyribonucleotide-(2'-deoxyribose 5'-phosphate)-2'-deoxyribonucleotide-DNA = a 3'-end 2'-deoxyribonucleotide-(2,3-dehydro-2,3-deoxyribose 5'-phosphate)-DNA + a 5'-end 5'-phospho-2'-deoxyribonucleoside-DNA + H(+)</text>
        <dbReference type="Rhea" id="RHEA:66592"/>
        <dbReference type="Rhea" id="RHEA-COMP:13180"/>
        <dbReference type="Rhea" id="RHEA-COMP:16897"/>
        <dbReference type="Rhea" id="RHEA-COMP:17067"/>
        <dbReference type="ChEBI" id="CHEBI:15378"/>
        <dbReference type="ChEBI" id="CHEBI:136412"/>
        <dbReference type="ChEBI" id="CHEBI:157695"/>
        <dbReference type="ChEBI" id="CHEBI:167181"/>
        <dbReference type="EC" id="4.2.99.18"/>
    </reaction>
</comment>
<dbReference type="GO" id="GO:0003684">
    <property type="term" value="F:damaged DNA binding"/>
    <property type="evidence" value="ECO:0007669"/>
    <property type="project" value="InterPro"/>
</dbReference>
<keyword evidence="8" id="KW-0326">Glycosidase</keyword>
<dbReference type="CDD" id="cd00056">
    <property type="entry name" value="ENDO3c"/>
    <property type="match status" value="1"/>
</dbReference>
<evidence type="ECO:0000259" key="10">
    <source>
        <dbReference type="SMART" id="SM00478"/>
    </source>
</evidence>
<evidence type="ECO:0000256" key="5">
    <source>
        <dbReference type="ARBA" id="ARBA00023204"/>
    </source>
</evidence>
<dbReference type="EMBL" id="VLTM01000075">
    <property type="protein sequence ID" value="KAA0157877.1"/>
    <property type="molecule type" value="Genomic_DNA"/>
</dbReference>
<dbReference type="InterPro" id="IPR011257">
    <property type="entry name" value="DNA_glycosylase"/>
</dbReference>
<evidence type="ECO:0000313" key="12">
    <source>
        <dbReference type="Proteomes" id="UP000325113"/>
    </source>
</evidence>
<dbReference type="Gene3D" id="1.10.1670.10">
    <property type="entry name" value="Helix-hairpin-Helix base-excision DNA repair enzymes (C-terminal)"/>
    <property type="match status" value="1"/>
</dbReference>
<proteinExistence type="inferred from homology"/>
<keyword evidence="6" id="KW-0456">Lyase</keyword>
<keyword evidence="5" id="KW-0234">DNA repair</keyword>
<dbReference type="SUPFAM" id="SSF48150">
    <property type="entry name" value="DNA-glycosylase"/>
    <property type="match status" value="1"/>
</dbReference>
<keyword evidence="3" id="KW-0227">DNA damage</keyword>
<dbReference type="GO" id="GO:0140078">
    <property type="term" value="F:class I DNA-(apurinic or apyrimidinic site) endonuclease activity"/>
    <property type="evidence" value="ECO:0007669"/>
    <property type="project" value="UniProtKB-EC"/>
</dbReference>
<evidence type="ECO:0000313" key="11">
    <source>
        <dbReference type="EMBL" id="KAA0157877.1"/>
    </source>
</evidence>
<dbReference type="InterPro" id="IPR052054">
    <property type="entry name" value="Oxidative_DNA_repair_enzyme"/>
</dbReference>